<gene>
    <name evidence="1" type="ORF">QWZ12_18170</name>
</gene>
<comment type="caution">
    <text evidence="1">The sequence shown here is derived from an EMBL/GenBank/DDBJ whole genome shotgun (WGS) entry which is preliminary data.</text>
</comment>
<protein>
    <submittedName>
        <fullName evidence="1">Uncharacterized protein</fullName>
    </submittedName>
</protein>
<accession>A0ABT8BMI5</accession>
<dbReference type="EMBL" id="JAUFPX010000017">
    <property type="protein sequence ID" value="MDN3592521.1"/>
    <property type="molecule type" value="Genomic_DNA"/>
</dbReference>
<proteinExistence type="predicted"/>
<keyword evidence="2" id="KW-1185">Reference proteome</keyword>
<sequence length="46" mass="5008">MRTRTCLLLAVATALLGLGLRRVVPVAPVDDTYRAVVQAYDPAKRP</sequence>
<reference evidence="2" key="1">
    <citation type="journal article" date="2019" name="Int. J. Syst. Evol. Microbiol.">
        <title>The Global Catalogue of Microorganisms (GCM) 10K type strain sequencing project: providing services to taxonomists for standard genome sequencing and annotation.</title>
        <authorList>
            <consortium name="The Broad Institute Genomics Platform"/>
            <consortium name="The Broad Institute Genome Sequencing Center for Infectious Disease"/>
            <person name="Wu L."/>
            <person name="Ma J."/>
        </authorList>
    </citation>
    <scope>NUCLEOTIDE SEQUENCE [LARGE SCALE GENOMIC DNA]</scope>
    <source>
        <strain evidence="2">CECT 7069</strain>
    </source>
</reference>
<evidence type="ECO:0000313" key="1">
    <source>
        <dbReference type="EMBL" id="MDN3592521.1"/>
    </source>
</evidence>
<dbReference type="RefSeq" id="WP_238223280.1">
    <property type="nucleotide sequence ID" value="NZ_BPQD01000006.1"/>
</dbReference>
<organism evidence="1 2">
    <name type="scientific">Methylobacterium adhaesivum</name>
    <dbReference type="NCBI Taxonomy" id="333297"/>
    <lineage>
        <taxon>Bacteria</taxon>
        <taxon>Pseudomonadati</taxon>
        <taxon>Pseudomonadota</taxon>
        <taxon>Alphaproteobacteria</taxon>
        <taxon>Hyphomicrobiales</taxon>
        <taxon>Methylobacteriaceae</taxon>
        <taxon>Methylobacterium</taxon>
    </lineage>
</organism>
<evidence type="ECO:0000313" key="2">
    <source>
        <dbReference type="Proteomes" id="UP001224644"/>
    </source>
</evidence>
<name>A0ABT8BMI5_9HYPH</name>
<dbReference type="Proteomes" id="UP001224644">
    <property type="component" value="Unassembled WGS sequence"/>
</dbReference>